<accession>A0A1G8R6P8</accession>
<keyword evidence="1" id="KW-0812">Transmembrane</keyword>
<feature type="transmembrane region" description="Helical" evidence="1">
    <location>
        <begin position="6"/>
        <end position="24"/>
    </location>
</feature>
<evidence type="ECO:0000256" key="1">
    <source>
        <dbReference type="SAM" id="Phobius"/>
    </source>
</evidence>
<protein>
    <submittedName>
        <fullName evidence="2">Uncharacterized protein</fullName>
    </submittedName>
</protein>
<dbReference type="Proteomes" id="UP000199225">
    <property type="component" value="Unassembled WGS sequence"/>
</dbReference>
<dbReference type="EMBL" id="FNEV01000002">
    <property type="protein sequence ID" value="SDJ12647.1"/>
    <property type="molecule type" value="Genomic_DNA"/>
</dbReference>
<reference evidence="3" key="1">
    <citation type="submission" date="2016-10" db="EMBL/GenBank/DDBJ databases">
        <authorList>
            <person name="Varghese N."/>
            <person name="Submissions S."/>
        </authorList>
    </citation>
    <scope>NUCLEOTIDE SEQUENCE [LARGE SCALE GENOMIC DNA]</scope>
    <source>
        <strain evidence="3">DSM 4771</strain>
    </source>
</reference>
<dbReference type="OrthoDB" id="2983500at2"/>
<keyword evidence="1" id="KW-0472">Membrane</keyword>
<gene>
    <name evidence="2" type="ORF">SAMN04490247_0863</name>
</gene>
<name>A0A1G8R6P8_9BACI</name>
<proteinExistence type="predicted"/>
<keyword evidence="3" id="KW-1185">Reference proteome</keyword>
<feature type="transmembrane region" description="Helical" evidence="1">
    <location>
        <begin position="70"/>
        <end position="89"/>
    </location>
</feature>
<feature type="transmembrane region" description="Helical" evidence="1">
    <location>
        <begin position="36"/>
        <end position="58"/>
    </location>
</feature>
<dbReference type="RefSeq" id="WP_093192406.1">
    <property type="nucleotide sequence ID" value="NZ_FNEV01000002.1"/>
</dbReference>
<dbReference type="STRING" id="86666.SAMN04490247_0863"/>
<organism evidence="2 3">
    <name type="scientific">Salimicrobium halophilum</name>
    <dbReference type="NCBI Taxonomy" id="86666"/>
    <lineage>
        <taxon>Bacteria</taxon>
        <taxon>Bacillati</taxon>
        <taxon>Bacillota</taxon>
        <taxon>Bacilli</taxon>
        <taxon>Bacillales</taxon>
        <taxon>Bacillaceae</taxon>
        <taxon>Salimicrobium</taxon>
    </lineage>
</organism>
<dbReference type="AlphaFoldDB" id="A0A1G8R6P8"/>
<evidence type="ECO:0000313" key="2">
    <source>
        <dbReference type="EMBL" id="SDJ12647.1"/>
    </source>
</evidence>
<sequence length="107" mass="12095">MFVLIDIFVMAGYIGAVLLLSTITEDKRKFIHTEPFVIQICLWLFAFLVSIAFSVLTNVSNVSGGLLYDFATYLTGGLFVYGTVVHFLVRPLNRGLYRRLITPWDKG</sequence>
<evidence type="ECO:0000313" key="3">
    <source>
        <dbReference type="Proteomes" id="UP000199225"/>
    </source>
</evidence>
<keyword evidence="1" id="KW-1133">Transmembrane helix</keyword>